<organism evidence="1 2">
    <name type="scientific">Gaoshiqia sediminis</name>
    <dbReference type="NCBI Taxonomy" id="2986998"/>
    <lineage>
        <taxon>Bacteria</taxon>
        <taxon>Pseudomonadati</taxon>
        <taxon>Bacteroidota</taxon>
        <taxon>Bacteroidia</taxon>
        <taxon>Marinilabiliales</taxon>
        <taxon>Prolixibacteraceae</taxon>
        <taxon>Gaoshiqia</taxon>
    </lineage>
</organism>
<dbReference type="InterPro" id="IPR046233">
    <property type="entry name" value="DUF6266"/>
</dbReference>
<dbReference type="EMBL" id="JAPAAF010000012">
    <property type="protein sequence ID" value="MCW0483114.1"/>
    <property type="molecule type" value="Genomic_DNA"/>
</dbReference>
<dbReference type="AlphaFoldDB" id="A0AA41Y708"/>
<dbReference type="Pfam" id="PF19781">
    <property type="entry name" value="DUF6266"/>
    <property type="match status" value="1"/>
</dbReference>
<dbReference type="Proteomes" id="UP001163821">
    <property type="component" value="Unassembled WGS sequence"/>
</dbReference>
<evidence type="ECO:0000313" key="2">
    <source>
        <dbReference type="Proteomes" id="UP001163821"/>
    </source>
</evidence>
<keyword evidence="2" id="KW-1185">Reference proteome</keyword>
<sequence length="210" mass="23625">MARTKSFPGLYLSGKIGNLVFVPYGDEVIVRSLPERRKPGSWSEKQQQQRKRFQAARVFYNSVRESVVIPIWKLSATKKLTAYNLFLKANLGAFDKNGELADYSRLHFSTGPLPQPQQLTAARSADNSSQVVLCWNPEAQSKAESAGDELLCMWAREGQLLGPIATGSIRSEGQSILEHPSVEGGESWNLYLFFRNKNHTSYSDDKHFQL</sequence>
<gene>
    <name evidence="1" type="ORF">N2K84_10260</name>
</gene>
<proteinExistence type="predicted"/>
<protein>
    <submittedName>
        <fullName evidence="1">DUF6266 family protein</fullName>
    </submittedName>
</protein>
<reference evidence="1" key="1">
    <citation type="submission" date="2022-10" db="EMBL/GenBank/DDBJ databases">
        <title>Gaoshiqiia sediminis gen. nov., sp. nov., isolated from coastal sediment.</title>
        <authorList>
            <person name="Yu W.X."/>
            <person name="Mu D.S."/>
            <person name="Du J.Z."/>
            <person name="Liang Y.Q."/>
        </authorList>
    </citation>
    <scope>NUCLEOTIDE SEQUENCE</scope>
    <source>
        <strain evidence="1">A06</strain>
    </source>
</reference>
<dbReference type="RefSeq" id="WP_282591716.1">
    <property type="nucleotide sequence ID" value="NZ_JAPAAF010000012.1"/>
</dbReference>
<evidence type="ECO:0000313" key="1">
    <source>
        <dbReference type="EMBL" id="MCW0483114.1"/>
    </source>
</evidence>
<accession>A0AA41Y708</accession>
<name>A0AA41Y708_9BACT</name>
<comment type="caution">
    <text evidence="1">The sequence shown here is derived from an EMBL/GenBank/DDBJ whole genome shotgun (WGS) entry which is preliminary data.</text>
</comment>